<dbReference type="GO" id="GO:0009395">
    <property type="term" value="P:phospholipid catabolic process"/>
    <property type="evidence" value="ECO:0007669"/>
    <property type="project" value="TreeGrafter"/>
</dbReference>
<organism evidence="2 3">
    <name type="scientific">Acidovorax carolinensis</name>
    <dbReference type="NCBI Taxonomy" id="553814"/>
    <lineage>
        <taxon>Bacteria</taxon>
        <taxon>Pseudomonadati</taxon>
        <taxon>Pseudomonadota</taxon>
        <taxon>Betaproteobacteria</taxon>
        <taxon>Burkholderiales</taxon>
        <taxon>Comamonadaceae</taxon>
        <taxon>Acidovorax</taxon>
    </lineage>
</organism>
<protein>
    <recommendedName>
        <fullName evidence="4">Phosphoesterase</fullName>
    </recommendedName>
</protein>
<dbReference type="GO" id="GO:0042578">
    <property type="term" value="F:phosphoric ester hydrolase activity"/>
    <property type="evidence" value="ECO:0007669"/>
    <property type="project" value="UniProtKB-ARBA"/>
</dbReference>
<keyword evidence="1" id="KW-0378">Hydrolase</keyword>
<dbReference type="Gene3D" id="3.40.720.10">
    <property type="entry name" value="Alkaline Phosphatase, subunit A"/>
    <property type="match status" value="2"/>
</dbReference>
<dbReference type="Proteomes" id="UP000194432">
    <property type="component" value="Chromosome 1"/>
</dbReference>
<evidence type="ECO:0000313" key="3">
    <source>
        <dbReference type="Proteomes" id="UP000194432"/>
    </source>
</evidence>
<keyword evidence="3" id="KW-1185">Reference proteome</keyword>
<accession>A0A240U1Z3</accession>
<dbReference type="AlphaFoldDB" id="A0A240U1Z3"/>
<name>A0A240U1Z3_9BURK</name>
<gene>
    <name evidence="2" type="ORF">CBP34_09645</name>
</gene>
<evidence type="ECO:0000313" key="2">
    <source>
        <dbReference type="EMBL" id="ART51866.1"/>
    </source>
</evidence>
<dbReference type="SUPFAM" id="SSF53649">
    <property type="entry name" value="Alkaline phosphatase-like"/>
    <property type="match status" value="1"/>
</dbReference>
<reference evidence="2 3" key="1">
    <citation type="submission" date="2017-05" db="EMBL/GenBank/DDBJ databases">
        <title>Polyphasic characterization of four soil-derived phenanthrene-degrading Acidovorax strains and proposal of Acidovorax phenanthrenivorans sp. nov.</title>
        <authorList>
            <person name="Singleton D.R."/>
            <person name="Lee J."/>
            <person name="Dickey A.N."/>
            <person name="Stroud A."/>
            <person name="Scholl E.H."/>
            <person name="Wright F.A."/>
            <person name="Aitken M.D."/>
        </authorList>
    </citation>
    <scope>NUCLEOTIDE SEQUENCE [LARGE SCALE GENOMIC DNA]</scope>
    <source>
        <strain evidence="2">NA3</strain>
    </source>
</reference>
<proteinExistence type="predicted"/>
<dbReference type="InterPro" id="IPR017850">
    <property type="entry name" value="Alkaline_phosphatase_core_sf"/>
</dbReference>
<evidence type="ECO:0000256" key="1">
    <source>
        <dbReference type="ARBA" id="ARBA00022801"/>
    </source>
</evidence>
<dbReference type="PANTHER" id="PTHR31956">
    <property type="entry name" value="NON-SPECIFIC PHOSPHOLIPASE C4-RELATED"/>
    <property type="match status" value="1"/>
</dbReference>
<dbReference type="KEGG" id="acin:CBP34_09645"/>
<dbReference type="PANTHER" id="PTHR31956:SF1">
    <property type="entry name" value="NON-SPECIFIC PHOSPHOLIPASE C1"/>
    <property type="match status" value="1"/>
</dbReference>
<dbReference type="EMBL" id="CP021361">
    <property type="protein sequence ID" value="ART51866.1"/>
    <property type="molecule type" value="Genomic_DNA"/>
</dbReference>
<evidence type="ECO:0008006" key="4">
    <source>
        <dbReference type="Google" id="ProtNLM"/>
    </source>
</evidence>
<dbReference type="Pfam" id="PF04185">
    <property type="entry name" value="Phosphoesterase"/>
    <property type="match status" value="1"/>
</dbReference>
<dbReference type="InterPro" id="IPR007312">
    <property type="entry name" value="Phosphoesterase"/>
</dbReference>
<sequence>MLRGSARIAPWLVLVGSSADASQAVLHARLQAARRRRLCSALNCALTAAVRRLELVEPQACFRTARRILFAFPLSRSGDMEYSYRERDAFIELNPGDVGIWQLPPMTPGLIRLQSFYAMPPGWSGTGTSARSARVNPLGAGRGAATDRGVVAGVAATDIGPVVTGTSPGVIARDNRPWQPGGFGGDLEVVDVGGSYGPTMELALELVRAGTTVDSGFNHIFHETPNSGDIWAVKVTRKVDGSLDRRRYRLHVVYPSVLPLETRRVPIAFLNNGFNANWNDRVNNEDSPYLLWFQLRDNILGYQWQPDFANLHGLPTDNQYIPLGVDFIKFPTINKIGLTLEAGGRPDPIPPVIEGEVRRDIPYFALRIDCTYEGSRNVEVDIPGPNPSVTLPDPMYLMVRFYLAAWSAGRLSYYVEVESPLLDALDFDVSYPSPSSGIETINVKQEVKEALENALYQLQSAPPDTDGKPAMPRRVLDALGRWLVGRYEILGTAYDRGTGEMVFTYVGRQRPPKRPKQIIDGRGDVLGTRATLLDSGGPQTTPQPAWPRLFDTPYEMPLPPEAGPKYLPVHDAGALSKIDHIVVLMQENRSFDQVFGYLTRDGRVPRTALLSRNPNTQREAPIAQHIVEGLLPGTNDRDAIRFPDEPGAPFYRSQRANTSAWPGFNIDNPCHGHACVERQIADNMKGFVADYARKPGTGPGEYQLVMNYMTDIELPIFGALAREFAICDRWHCSHIGGTLPNRFVNLTGDLSEDVYGSPEVENPDLGNKFAPLEATTFFDHLTDQNVSWTLFEHNYSTLRMFRKYTFDESRIVGFNDSLRGFAAMCAADALPSVSFIEPDYIEAPGGNDDHAPADMVNGQILVANIIKALIENGQWEKTLLIITYDEHGGFYDHVPLPFEITTGSGPTELTRNIAPLSNSERRLGVRVPAIIVSPLIAATPNGDPNVDHTVYDHTSITATILRRFCSQRLPDMGPRTNEAADVRHLLTLDTARGDFTALKTEVSAVALWPTVALQGVPPTVRRKPDPGLEDFHALVAQATSMTGRGRQ</sequence>